<organism evidence="2">
    <name type="scientific">viral metagenome</name>
    <dbReference type="NCBI Taxonomy" id="1070528"/>
    <lineage>
        <taxon>unclassified sequences</taxon>
        <taxon>metagenomes</taxon>
        <taxon>organismal metagenomes</taxon>
    </lineage>
</organism>
<proteinExistence type="predicted"/>
<keyword evidence="1" id="KW-1133">Transmembrane helix</keyword>
<reference evidence="2" key="1">
    <citation type="journal article" date="2020" name="Nature">
        <title>Giant virus diversity and host interactions through global metagenomics.</title>
        <authorList>
            <person name="Schulz F."/>
            <person name="Roux S."/>
            <person name="Paez-Espino D."/>
            <person name="Jungbluth S."/>
            <person name="Walsh D.A."/>
            <person name="Denef V.J."/>
            <person name="McMahon K.D."/>
            <person name="Konstantinidis K.T."/>
            <person name="Eloe-Fadrosh E.A."/>
            <person name="Kyrpides N.C."/>
            <person name="Woyke T."/>
        </authorList>
    </citation>
    <scope>NUCLEOTIDE SEQUENCE</scope>
    <source>
        <strain evidence="2">GVMAG-S-3300012919-55</strain>
    </source>
</reference>
<dbReference type="Gene3D" id="2.60.120.200">
    <property type="match status" value="1"/>
</dbReference>
<feature type="transmembrane region" description="Helical" evidence="1">
    <location>
        <begin position="34"/>
        <end position="50"/>
    </location>
</feature>
<dbReference type="EMBL" id="MN740922">
    <property type="protein sequence ID" value="QHU18051.1"/>
    <property type="molecule type" value="Genomic_DNA"/>
</dbReference>
<accession>A0A6C0KLK2</accession>
<keyword evidence="1" id="KW-0812">Transmembrane</keyword>
<dbReference type="AlphaFoldDB" id="A0A6C0KLK2"/>
<protein>
    <submittedName>
        <fullName evidence="2">Uncharacterized protein</fullName>
    </submittedName>
</protein>
<name>A0A6C0KLK2_9ZZZZ</name>
<evidence type="ECO:0000256" key="1">
    <source>
        <dbReference type="SAM" id="Phobius"/>
    </source>
</evidence>
<keyword evidence="1" id="KW-0472">Membrane</keyword>
<dbReference type="InterPro" id="IPR013320">
    <property type="entry name" value="ConA-like_dom_sf"/>
</dbReference>
<sequence length="312" mass="35552">MKLSFLMQLILLLLLVLSIYLVFSNTVTGRTKLIVIIFCIVLGLYLYSKLKLFSNYNEFISSPESARQEHIIEGESLKKGDGQFTISVWIYIDDWNYKYGEKKVILTRSLPSNGTSMILPSIELDNYKNDLEIKVNTYDTQGSSSSTMSSDLEGLLYENSIPYDENSNIECVNNSIMLDSVDQNISCTDVDMQENGAKIENINMQKWVNIITTVNNRSLDTYINGKLIKTKTFNNVIDTTAFNYGNIVITPNGGFGGYVSKVRYYPTYITPNEAWNIYKDGFGDAFASTLDKYNVALTFYEDQVEQNKFFLF</sequence>
<dbReference type="SUPFAM" id="SSF49899">
    <property type="entry name" value="Concanavalin A-like lectins/glucanases"/>
    <property type="match status" value="1"/>
</dbReference>
<evidence type="ECO:0000313" key="2">
    <source>
        <dbReference type="EMBL" id="QHU18051.1"/>
    </source>
</evidence>